<proteinExistence type="inferred from homology"/>
<dbReference type="PROSITE" id="PS00523">
    <property type="entry name" value="SULFATASE_1"/>
    <property type="match status" value="1"/>
</dbReference>
<dbReference type="PANTHER" id="PTHR42693">
    <property type="entry name" value="ARYLSULFATASE FAMILY MEMBER"/>
    <property type="match status" value="1"/>
</dbReference>
<comment type="similarity">
    <text evidence="1">Belongs to the sulfatase family.</text>
</comment>
<reference evidence="6" key="1">
    <citation type="submission" date="2020-06" db="EMBL/GenBank/DDBJ databases">
        <authorList>
            <consortium name="Plant Systems Biology data submission"/>
        </authorList>
    </citation>
    <scope>NUCLEOTIDE SEQUENCE</scope>
    <source>
        <strain evidence="6">D6</strain>
    </source>
</reference>
<dbReference type="PANTHER" id="PTHR42693:SF53">
    <property type="entry name" value="ENDO-4-O-SULFATASE"/>
    <property type="match status" value="1"/>
</dbReference>
<dbReference type="InterPro" id="IPR024607">
    <property type="entry name" value="Sulfatase_CS"/>
</dbReference>
<gene>
    <name evidence="6" type="ORF">SEMRO_373_G128940.1</name>
</gene>
<dbReference type="EMBL" id="CAICTM010000372">
    <property type="protein sequence ID" value="CAB9509049.1"/>
    <property type="molecule type" value="Genomic_DNA"/>
</dbReference>
<dbReference type="InterPro" id="IPR000917">
    <property type="entry name" value="Sulfatase_N"/>
</dbReference>
<accession>A0A9N8DV16</accession>
<dbReference type="InterPro" id="IPR050738">
    <property type="entry name" value="Sulfatase"/>
</dbReference>
<keyword evidence="2" id="KW-0479">Metal-binding</keyword>
<dbReference type="Proteomes" id="UP001153069">
    <property type="component" value="Unassembled WGS sequence"/>
</dbReference>
<evidence type="ECO:0000256" key="1">
    <source>
        <dbReference type="ARBA" id="ARBA00008779"/>
    </source>
</evidence>
<keyword evidence="3" id="KW-0378">Hydrolase</keyword>
<keyword evidence="7" id="KW-1185">Reference proteome</keyword>
<comment type="caution">
    <text evidence="6">The sequence shown here is derived from an EMBL/GenBank/DDBJ whole genome shotgun (WGS) entry which is preliminary data.</text>
</comment>
<protein>
    <submittedName>
        <fullName evidence="6">Acetylglucosamine-6-sulfatase</fullName>
    </submittedName>
</protein>
<sequence length="545" mass="62003">MVNATAAPQLILLLMTDQFRQDAFTPEITPNLYHTFSLDPHATTFSNAYVSTPICTPARAGLLTGKSPWAHGMLGYAYTVNCSSYPTTLPQVLQDMGGYETFSVGKNHFGWHPSGEYAGQGYQHRQVYDALTRQPHPDEYMEYWDNLHPGVDPLSVTCEHGLTYNEWRACPYGGVNESEHPTPWTTRQALKYLNSFDFSNNSNQKMFLKVSYHRPHSPYDPPARLLDKRLQGHVPKRFINNTSWDIRYANSTPMGASDWFGDPGDEVARHSRAGYLASCEFVDEGMGTIFQWLKEHGLWDSSLIIWTTDHGDMNGDHNMWRKGYPYEGSSHVNLVVKVPAADGSSNTIMDTPNRSPALVETRDIAVTIYDYLGLLGKVKQKDPLVNGKSLIPIVKSGGDVNHQVRSWLDLELATQYRADIQWNAIVGRFEFTDDGGEESCGLWKYIYHVWIGQEQLFCLTRDPWETYDLSKVRAFSPVTKHWRDTMIHQFETEQRGERWVKNGHLVVGRWTPTLAANFPCKNDNGGKRDGKWEDDSESLIVKAEY</sequence>
<keyword evidence="4" id="KW-0106">Calcium</keyword>
<dbReference type="Pfam" id="PF00884">
    <property type="entry name" value="Sulfatase"/>
    <property type="match status" value="1"/>
</dbReference>
<name>A0A9N8DV16_9STRA</name>
<dbReference type="GO" id="GO:0004065">
    <property type="term" value="F:arylsulfatase activity"/>
    <property type="evidence" value="ECO:0007669"/>
    <property type="project" value="TreeGrafter"/>
</dbReference>
<dbReference type="Gene3D" id="3.40.720.10">
    <property type="entry name" value="Alkaline Phosphatase, subunit A"/>
    <property type="match status" value="1"/>
</dbReference>
<organism evidence="6 7">
    <name type="scientific">Seminavis robusta</name>
    <dbReference type="NCBI Taxonomy" id="568900"/>
    <lineage>
        <taxon>Eukaryota</taxon>
        <taxon>Sar</taxon>
        <taxon>Stramenopiles</taxon>
        <taxon>Ochrophyta</taxon>
        <taxon>Bacillariophyta</taxon>
        <taxon>Bacillariophyceae</taxon>
        <taxon>Bacillariophycidae</taxon>
        <taxon>Naviculales</taxon>
        <taxon>Naviculaceae</taxon>
        <taxon>Seminavis</taxon>
    </lineage>
</organism>
<evidence type="ECO:0000256" key="2">
    <source>
        <dbReference type="ARBA" id="ARBA00022723"/>
    </source>
</evidence>
<dbReference type="AlphaFoldDB" id="A0A9N8DV16"/>
<dbReference type="SUPFAM" id="SSF53649">
    <property type="entry name" value="Alkaline phosphatase-like"/>
    <property type="match status" value="1"/>
</dbReference>
<feature type="domain" description="Sulfatase N-terminal" evidence="5">
    <location>
        <begin position="10"/>
        <end position="373"/>
    </location>
</feature>
<evidence type="ECO:0000256" key="4">
    <source>
        <dbReference type="ARBA" id="ARBA00022837"/>
    </source>
</evidence>
<evidence type="ECO:0000259" key="5">
    <source>
        <dbReference type="Pfam" id="PF00884"/>
    </source>
</evidence>
<dbReference type="InterPro" id="IPR017850">
    <property type="entry name" value="Alkaline_phosphatase_core_sf"/>
</dbReference>
<evidence type="ECO:0000313" key="7">
    <source>
        <dbReference type="Proteomes" id="UP001153069"/>
    </source>
</evidence>
<evidence type="ECO:0000313" key="6">
    <source>
        <dbReference type="EMBL" id="CAB9509049.1"/>
    </source>
</evidence>
<dbReference type="GO" id="GO:0046872">
    <property type="term" value="F:metal ion binding"/>
    <property type="evidence" value="ECO:0007669"/>
    <property type="project" value="UniProtKB-KW"/>
</dbReference>
<evidence type="ECO:0000256" key="3">
    <source>
        <dbReference type="ARBA" id="ARBA00022801"/>
    </source>
</evidence>